<gene>
    <name evidence="1" type="ORF">JRQ81_005270</name>
</gene>
<accession>A0A9Q0Y4W4</accession>
<evidence type="ECO:0000313" key="1">
    <source>
        <dbReference type="EMBL" id="KAJ7341316.1"/>
    </source>
</evidence>
<reference evidence="1" key="1">
    <citation type="journal article" date="2023" name="DNA Res.">
        <title>Chromosome-level genome assembly of Phrynocephalus forsythii using third-generation DNA sequencing and Hi-C analysis.</title>
        <authorList>
            <person name="Qi Y."/>
            <person name="Zhao W."/>
            <person name="Zhao Y."/>
            <person name="Niu C."/>
            <person name="Cao S."/>
            <person name="Zhang Y."/>
        </authorList>
    </citation>
    <scope>NUCLEOTIDE SEQUENCE</scope>
    <source>
        <tissue evidence="1">Muscle</tissue>
    </source>
</reference>
<dbReference type="EMBL" id="JAPFRF010000002">
    <property type="protein sequence ID" value="KAJ7341316.1"/>
    <property type="molecule type" value="Genomic_DNA"/>
</dbReference>
<sequence>MQGRFSTNGNLPEWSLNLLQMASSNLGWEAKNLVRFGIFAWDWKYDLEKAAGISCTFEIFPLFIKGT</sequence>
<proteinExistence type="predicted"/>
<organism evidence="1 2">
    <name type="scientific">Phrynocephalus forsythii</name>
    <dbReference type="NCBI Taxonomy" id="171643"/>
    <lineage>
        <taxon>Eukaryota</taxon>
        <taxon>Metazoa</taxon>
        <taxon>Chordata</taxon>
        <taxon>Craniata</taxon>
        <taxon>Vertebrata</taxon>
        <taxon>Euteleostomi</taxon>
        <taxon>Lepidosauria</taxon>
        <taxon>Squamata</taxon>
        <taxon>Bifurcata</taxon>
        <taxon>Unidentata</taxon>
        <taxon>Episquamata</taxon>
        <taxon>Toxicofera</taxon>
        <taxon>Iguania</taxon>
        <taxon>Acrodonta</taxon>
        <taxon>Agamidae</taxon>
        <taxon>Agaminae</taxon>
        <taxon>Phrynocephalus</taxon>
    </lineage>
</organism>
<name>A0A9Q0Y4W4_9SAUR</name>
<evidence type="ECO:0000313" key="2">
    <source>
        <dbReference type="Proteomes" id="UP001142489"/>
    </source>
</evidence>
<comment type="caution">
    <text evidence="1">The sequence shown here is derived from an EMBL/GenBank/DDBJ whole genome shotgun (WGS) entry which is preliminary data.</text>
</comment>
<protein>
    <submittedName>
        <fullName evidence="1">Uncharacterized protein</fullName>
    </submittedName>
</protein>
<keyword evidence="2" id="KW-1185">Reference proteome</keyword>
<dbReference type="Proteomes" id="UP001142489">
    <property type="component" value="Unassembled WGS sequence"/>
</dbReference>
<dbReference type="AlphaFoldDB" id="A0A9Q0Y4W4"/>